<reference evidence="11" key="1">
    <citation type="submission" date="2018-08" db="EMBL/GenBank/DDBJ databases">
        <authorList>
            <person name="Liu Z.-W."/>
            <person name="Du Z.-J."/>
        </authorList>
    </citation>
    <scope>NUCLEOTIDE SEQUENCE [LARGE SCALE GENOMIC DNA]</scope>
    <source>
        <strain evidence="11">H4X</strain>
    </source>
</reference>
<gene>
    <name evidence="10" type="ORF">DXT99_11475</name>
</gene>
<evidence type="ECO:0000256" key="6">
    <source>
        <dbReference type="ARBA" id="ARBA00022989"/>
    </source>
</evidence>
<feature type="transmembrane region" description="Helical" evidence="9">
    <location>
        <begin position="180"/>
        <end position="200"/>
    </location>
</feature>
<proteinExistence type="inferred from homology"/>
<protein>
    <submittedName>
        <fullName evidence="10">AI-2E family transporter</fullName>
    </submittedName>
</protein>
<dbReference type="GO" id="GO:0005886">
    <property type="term" value="C:plasma membrane"/>
    <property type="evidence" value="ECO:0007669"/>
    <property type="project" value="UniProtKB-SubCell"/>
</dbReference>
<dbReference type="RefSeq" id="WP_115565699.1">
    <property type="nucleotide sequence ID" value="NZ_QRGR01000011.1"/>
</dbReference>
<feature type="transmembrane region" description="Helical" evidence="9">
    <location>
        <begin position="261"/>
        <end position="278"/>
    </location>
</feature>
<dbReference type="AlphaFoldDB" id="A0A3D8LBY7"/>
<feature type="transmembrane region" description="Helical" evidence="9">
    <location>
        <begin position="235"/>
        <end position="255"/>
    </location>
</feature>
<feature type="compositionally biased region" description="Low complexity" evidence="8">
    <location>
        <begin position="137"/>
        <end position="161"/>
    </location>
</feature>
<dbReference type="Pfam" id="PF01594">
    <property type="entry name" value="AI-2E_transport"/>
    <property type="match status" value="1"/>
</dbReference>
<sequence length="404" mass="44103">MENRARPILTYFVLLAVGLFFFFYGLVKAKSFLAPLAVAALLTMVVVPVARWFESKGLSRAWAALSSDLLILLFFVVLAGVVSYQVNNFSQDWPEIKERVEPKINDLQEVIADKTGISIQQQNQNLPILGGAAEANGQTEETGAKQQEQGEGQDQEASGSEFQQPNGSIMSSAGSYMMRLIGFLGTFLLTFVYIFFFLLYRSKFRKSFIKMAPEGRKEDTKKIISGSVQVAHGYLFGRLVLIVILAVIYSIGLSFSGVRQAVFISILAAVLTLIPYIGNIIGYTLALAMAFISGSGLTGALGVTATFALTQFVESYILEPYIVGDKVNLDPTFTIVVVVLGGSMWGVIGMLIAIPALGIAKVVFDNIPALNPLGYLFGTEGTGDDDDDNIFDKTKRWALNKFKK</sequence>
<evidence type="ECO:0000256" key="7">
    <source>
        <dbReference type="ARBA" id="ARBA00023136"/>
    </source>
</evidence>
<comment type="subcellular location">
    <subcellularLocation>
        <location evidence="1">Cell membrane</location>
        <topology evidence="1">Multi-pass membrane protein</topology>
    </subcellularLocation>
</comment>
<dbReference type="InterPro" id="IPR002549">
    <property type="entry name" value="AI-2E-like"/>
</dbReference>
<keyword evidence="5 9" id="KW-0812">Transmembrane</keyword>
<feature type="transmembrane region" description="Helical" evidence="9">
    <location>
        <begin position="7"/>
        <end position="26"/>
    </location>
</feature>
<keyword evidence="3" id="KW-0813">Transport</keyword>
<evidence type="ECO:0000256" key="4">
    <source>
        <dbReference type="ARBA" id="ARBA00022475"/>
    </source>
</evidence>
<dbReference type="OrthoDB" id="9793390at2"/>
<evidence type="ECO:0000313" key="11">
    <source>
        <dbReference type="Proteomes" id="UP000256708"/>
    </source>
</evidence>
<evidence type="ECO:0000256" key="5">
    <source>
        <dbReference type="ARBA" id="ARBA00022692"/>
    </source>
</evidence>
<keyword evidence="6 9" id="KW-1133">Transmembrane helix</keyword>
<dbReference type="EMBL" id="QRGR01000011">
    <property type="protein sequence ID" value="RDV14907.1"/>
    <property type="molecule type" value="Genomic_DNA"/>
</dbReference>
<dbReference type="PANTHER" id="PTHR21716:SF53">
    <property type="entry name" value="PERMEASE PERM-RELATED"/>
    <property type="match status" value="1"/>
</dbReference>
<evidence type="ECO:0000256" key="1">
    <source>
        <dbReference type="ARBA" id="ARBA00004651"/>
    </source>
</evidence>
<name>A0A3D8LBY7_9BACT</name>
<dbReference type="GO" id="GO:0055085">
    <property type="term" value="P:transmembrane transport"/>
    <property type="evidence" value="ECO:0007669"/>
    <property type="project" value="TreeGrafter"/>
</dbReference>
<feature type="region of interest" description="Disordered" evidence="8">
    <location>
        <begin position="137"/>
        <end position="166"/>
    </location>
</feature>
<feature type="transmembrane region" description="Helical" evidence="9">
    <location>
        <begin position="32"/>
        <end position="50"/>
    </location>
</feature>
<feature type="transmembrane region" description="Helical" evidence="9">
    <location>
        <begin position="62"/>
        <end position="84"/>
    </location>
</feature>
<comment type="similarity">
    <text evidence="2">Belongs to the autoinducer-2 exporter (AI-2E) (TC 2.A.86) family.</text>
</comment>
<evidence type="ECO:0000256" key="8">
    <source>
        <dbReference type="SAM" id="MobiDB-lite"/>
    </source>
</evidence>
<evidence type="ECO:0000256" key="9">
    <source>
        <dbReference type="SAM" id="Phobius"/>
    </source>
</evidence>
<evidence type="ECO:0000256" key="2">
    <source>
        <dbReference type="ARBA" id="ARBA00009773"/>
    </source>
</evidence>
<evidence type="ECO:0000256" key="3">
    <source>
        <dbReference type="ARBA" id="ARBA00022448"/>
    </source>
</evidence>
<feature type="transmembrane region" description="Helical" evidence="9">
    <location>
        <begin position="285"/>
        <end position="313"/>
    </location>
</feature>
<dbReference type="PANTHER" id="PTHR21716">
    <property type="entry name" value="TRANSMEMBRANE PROTEIN"/>
    <property type="match status" value="1"/>
</dbReference>
<dbReference type="Proteomes" id="UP000256708">
    <property type="component" value="Unassembled WGS sequence"/>
</dbReference>
<keyword evidence="11" id="KW-1185">Reference proteome</keyword>
<organism evidence="10 11">
    <name type="scientific">Pontibacter diazotrophicus</name>
    <dbReference type="NCBI Taxonomy" id="1400979"/>
    <lineage>
        <taxon>Bacteria</taxon>
        <taxon>Pseudomonadati</taxon>
        <taxon>Bacteroidota</taxon>
        <taxon>Cytophagia</taxon>
        <taxon>Cytophagales</taxon>
        <taxon>Hymenobacteraceae</taxon>
        <taxon>Pontibacter</taxon>
    </lineage>
</organism>
<accession>A0A3D8LBY7</accession>
<feature type="transmembrane region" description="Helical" evidence="9">
    <location>
        <begin position="333"/>
        <end position="354"/>
    </location>
</feature>
<keyword evidence="4" id="KW-1003">Cell membrane</keyword>
<comment type="caution">
    <text evidence="10">The sequence shown here is derived from an EMBL/GenBank/DDBJ whole genome shotgun (WGS) entry which is preliminary data.</text>
</comment>
<keyword evidence="7 9" id="KW-0472">Membrane</keyword>
<evidence type="ECO:0000313" key="10">
    <source>
        <dbReference type="EMBL" id="RDV14907.1"/>
    </source>
</evidence>